<dbReference type="Pfam" id="PF00300">
    <property type="entry name" value="His_Phos_1"/>
    <property type="match status" value="1"/>
</dbReference>
<dbReference type="PROSITE" id="PS00175">
    <property type="entry name" value="PG_MUTASE"/>
    <property type="match status" value="1"/>
</dbReference>
<organism evidence="4 5">
    <name type="scientific">Pelagibius litoralis</name>
    <dbReference type="NCBI Taxonomy" id="374515"/>
    <lineage>
        <taxon>Bacteria</taxon>
        <taxon>Pseudomonadati</taxon>
        <taxon>Pseudomonadota</taxon>
        <taxon>Alphaproteobacteria</taxon>
        <taxon>Rhodospirillales</taxon>
        <taxon>Rhodovibrionaceae</taxon>
        <taxon>Pelagibius</taxon>
    </lineage>
</organism>
<comment type="caution">
    <text evidence="4">The sequence shown here is derived from an EMBL/GenBank/DDBJ whole genome shotgun (WGS) entry which is preliminary data.</text>
</comment>
<dbReference type="Gene3D" id="3.40.50.1240">
    <property type="entry name" value="Phosphoglycerate mutase-like"/>
    <property type="match status" value="1"/>
</dbReference>
<dbReference type="PANTHER" id="PTHR48100:SF1">
    <property type="entry name" value="HISTIDINE PHOSPHATASE FAMILY PROTEIN-RELATED"/>
    <property type="match status" value="1"/>
</dbReference>
<feature type="binding site" evidence="3">
    <location>
        <begin position="8"/>
        <end position="15"/>
    </location>
    <ligand>
        <name>substrate</name>
    </ligand>
</feature>
<dbReference type="GO" id="GO:0005737">
    <property type="term" value="C:cytoplasm"/>
    <property type="evidence" value="ECO:0007669"/>
    <property type="project" value="TreeGrafter"/>
</dbReference>
<dbReference type="PIRSF" id="PIRSF000709">
    <property type="entry name" value="6PFK_2-Ptase"/>
    <property type="match status" value="1"/>
</dbReference>
<keyword evidence="1" id="KW-0324">Glycolysis</keyword>
<dbReference type="InterPro" id="IPR013078">
    <property type="entry name" value="His_Pase_superF_clade-1"/>
</dbReference>
<dbReference type="SUPFAM" id="SSF53254">
    <property type="entry name" value="Phosphoglycerate mutase-like"/>
    <property type="match status" value="1"/>
</dbReference>
<proteinExistence type="predicted"/>
<evidence type="ECO:0000256" key="1">
    <source>
        <dbReference type="ARBA" id="ARBA00023152"/>
    </source>
</evidence>
<evidence type="ECO:0000256" key="2">
    <source>
        <dbReference type="ARBA" id="ARBA00023235"/>
    </source>
</evidence>
<dbReference type="CDD" id="cd07067">
    <property type="entry name" value="HP_PGM_like"/>
    <property type="match status" value="1"/>
</dbReference>
<dbReference type="SMART" id="SM00855">
    <property type="entry name" value="PGAM"/>
    <property type="match status" value="1"/>
</dbReference>
<dbReference type="RefSeq" id="WP_167223131.1">
    <property type="nucleotide sequence ID" value="NZ_JAAQPH010000005.1"/>
</dbReference>
<gene>
    <name evidence="4" type="ORF">HBA54_07710</name>
</gene>
<dbReference type="GO" id="GO:0016791">
    <property type="term" value="F:phosphatase activity"/>
    <property type="evidence" value="ECO:0007669"/>
    <property type="project" value="TreeGrafter"/>
</dbReference>
<dbReference type="AlphaFoldDB" id="A0A967EVG6"/>
<reference evidence="4" key="1">
    <citation type="submission" date="2020-03" db="EMBL/GenBank/DDBJ databases">
        <title>Genome of Pelagibius litoralis DSM 21314T.</title>
        <authorList>
            <person name="Wang G."/>
        </authorList>
    </citation>
    <scope>NUCLEOTIDE SEQUENCE</scope>
    <source>
        <strain evidence="4">DSM 21314</strain>
    </source>
</reference>
<dbReference type="InterPro" id="IPR050275">
    <property type="entry name" value="PGM_Phosphatase"/>
</dbReference>
<accession>A0A967EVG6</accession>
<keyword evidence="2" id="KW-0413">Isomerase</keyword>
<dbReference type="Proteomes" id="UP000761264">
    <property type="component" value="Unassembled WGS sequence"/>
</dbReference>
<dbReference type="PANTHER" id="PTHR48100">
    <property type="entry name" value="BROAD-SPECIFICITY PHOSPHATASE YOR283W-RELATED"/>
    <property type="match status" value="1"/>
</dbReference>
<keyword evidence="5" id="KW-1185">Reference proteome</keyword>
<evidence type="ECO:0000256" key="3">
    <source>
        <dbReference type="PIRSR" id="PIRSR613078-2"/>
    </source>
</evidence>
<name>A0A967EVG6_9PROT</name>
<dbReference type="InterPro" id="IPR029033">
    <property type="entry name" value="His_PPase_superfam"/>
</dbReference>
<dbReference type="InterPro" id="IPR001345">
    <property type="entry name" value="PG/BPGM_mutase_AS"/>
</dbReference>
<dbReference type="EMBL" id="JAAQPH010000005">
    <property type="protein sequence ID" value="NIA68477.1"/>
    <property type="molecule type" value="Genomic_DNA"/>
</dbReference>
<evidence type="ECO:0000313" key="4">
    <source>
        <dbReference type="EMBL" id="NIA68477.1"/>
    </source>
</evidence>
<feature type="binding site" evidence="3">
    <location>
        <position position="58"/>
    </location>
    <ligand>
        <name>substrate</name>
    </ligand>
</feature>
<protein>
    <submittedName>
        <fullName evidence="4">Histidine phosphatase family protein</fullName>
    </submittedName>
</protein>
<evidence type="ECO:0000313" key="5">
    <source>
        <dbReference type="Proteomes" id="UP000761264"/>
    </source>
</evidence>
<sequence>MMRLLLVRHGQSVWNAGRILQGQADIPLSDLGREQAAALSDTVQGLRPQRILVSDLKRTRETAELLGFPEHEVESGLREIDVGDWTGQYIDDLVAADVEAYQGWRAGTYTPPGGESWGLFKDRTAGVVSKLQRPAAGTVLMVAHGGVIRALLESLLDLSPARIVPVGPASMTVLRLGPPNGKADVRLEVFNYTPKAPVFDAPD</sequence>